<reference evidence="1 2" key="1">
    <citation type="submission" date="2019-02" db="EMBL/GenBank/DDBJ databases">
        <title>Genome sequencing of the rare red list fungi Antrodiella citrinella (Flaviporus citrinellus).</title>
        <authorList>
            <person name="Buettner E."/>
            <person name="Kellner H."/>
        </authorList>
    </citation>
    <scope>NUCLEOTIDE SEQUENCE [LARGE SCALE GENOMIC DNA]</scope>
    <source>
        <strain evidence="1 2">DSM 108506</strain>
    </source>
</reference>
<evidence type="ECO:0000313" key="2">
    <source>
        <dbReference type="Proteomes" id="UP000308730"/>
    </source>
</evidence>
<dbReference type="Proteomes" id="UP000308730">
    <property type="component" value="Unassembled WGS sequence"/>
</dbReference>
<evidence type="ECO:0000313" key="1">
    <source>
        <dbReference type="EMBL" id="THH28594.1"/>
    </source>
</evidence>
<dbReference type="SUPFAM" id="SSF53474">
    <property type="entry name" value="alpha/beta-Hydrolases"/>
    <property type="match status" value="1"/>
</dbReference>
<protein>
    <recommendedName>
        <fullName evidence="3">AB hydrolase-1 domain-containing protein</fullName>
    </recommendedName>
</protein>
<accession>A0A4S4MR25</accession>
<dbReference type="AlphaFoldDB" id="A0A4S4MR25"/>
<comment type="caution">
    <text evidence="1">The sequence shown here is derived from an EMBL/GenBank/DDBJ whole genome shotgun (WGS) entry which is preliminary data.</text>
</comment>
<sequence>MTPVPTGQYVASADGTHIWAEDAGNKAGIPVVFIHGLSSTNIIWEKQFSDLELLENLYMIRYELRGRS</sequence>
<dbReference type="EMBL" id="SGPM01000169">
    <property type="protein sequence ID" value="THH28594.1"/>
    <property type="molecule type" value="Genomic_DNA"/>
</dbReference>
<gene>
    <name evidence="1" type="ORF">EUX98_g5602</name>
</gene>
<organism evidence="1 2">
    <name type="scientific">Antrodiella citrinella</name>
    <dbReference type="NCBI Taxonomy" id="2447956"/>
    <lineage>
        <taxon>Eukaryota</taxon>
        <taxon>Fungi</taxon>
        <taxon>Dikarya</taxon>
        <taxon>Basidiomycota</taxon>
        <taxon>Agaricomycotina</taxon>
        <taxon>Agaricomycetes</taxon>
        <taxon>Polyporales</taxon>
        <taxon>Steccherinaceae</taxon>
        <taxon>Antrodiella</taxon>
    </lineage>
</organism>
<keyword evidence="2" id="KW-1185">Reference proteome</keyword>
<name>A0A4S4MR25_9APHY</name>
<dbReference type="Gene3D" id="3.40.50.1820">
    <property type="entry name" value="alpha/beta hydrolase"/>
    <property type="match status" value="1"/>
</dbReference>
<dbReference type="OrthoDB" id="408373at2759"/>
<evidence type="ECO:0008006" key="3">
    <source>
        <dbReference type="Google" id="ProtNLM"/>
    </source>
</evidence>
<dbReference type="InterPro" id="IPR029058">
    <property type="entry name" value="AB_hydrolase_fold"/>
</dbReference>
<proteinExistence type="predicted"/>